<dbReference type="AlphaFoldDB" id="A0A1X7SEU0"/>
<reference evidence="1" key="1">
    <citation type="submission" date="2017-05" db="UniProtKB">
        <authorList>
            <consortium name="EnsemblMetazoa"/>
        </authorList>
    </citation>
    <scope>IDENTIFICATION</scope>
</reference>
<dbReference type="EnsemblMetazoa" id="Aqu2.1.00589_001">
    <property type="protein sequence ID" value="Aqu2.1.00589_001"/>
    <property type="gene ID" value="Aqu2.1.00589"/>
</dbReference>
<name>A0A1X7SEU0_AMPQE</name>
<evidence type="ECO:0000313" key="1">
    <source>
        <dbReference type="EnsemblMetazoa" id="Aqu2.1.00589_001"/>
    </source>
</evidence>
<organism evidence="1">
    <name type="scientific">Amphimedon queenslandica</name>
    <name type="common">Sponge</name>
    <dbReference type="NCBI Taxonomy" id="400682"/>
    <lineage>
        <taxon>Eukaryota</taxon>
        <taxon>Metazoa</taxon>
        <taxon>Porifera</taxon>
        <taxon>Demospongiae</taxon>
        <taxon>Heteroscleromorpha</taxon>
        <taxon>Haplosclerida</taxon>
        <taxon>Niphatidae</taxon>
        <taxon>Amphimedon</taxon>
    </lineage>
</organism>
<proteinExistence type="predicted"/>
<dbReference type="OrthoDB" id="10261556at2759"/>
<sequence length="62" mass="7011">SGHNIKPFNNKAIDSCFEELNPSFDHNHLVIQSLVAKHLMLSSIHKWQMNAIKNAIKGKDSL</sequence>
<dbReference type="EnsemblMetazoa" id="Aqu2.1.03721_001">
    <property type="protein sequence ID" value="Aqu2.1.03721_001"/>
    <property type="gene ID" value="Aqu2.1.03721"/>
</dbReference>
<protein>
    <submittedName>
        <fullName evidence="1">Uncharacterized protein</fullName>
    </submittedName>
</protein>
<accession>A0A1X7SEU0</accession>